<protein>
    <recommendedName>
        <fullName evidence="3">acid phosphatase</fullName>
        <ecNumber evidence="3">3.1.3.2</ecNumber>
    </recommendedName>
</protein>
<dbReference type="EC" id="3.1.3.2" evidence="3"/>
<comment type="similarity">
    <text evidence="2">Belongs to the histidine acid phosphatase family.</text>
</comment>
<accession>A0ABN8R594</accession>
<evidence type="ECO:0000256" key="3">
    <source>
        <dbReference type="ARBA" id="ARBA00012646"/>
    </source>
</evidence>
<organism evidence="8 9">
    <name type="scientific">Porites lobata</name>
    <dbReference type="NCBI Taxonomy" id="104759"/>
    <lineage>
        <taxon>Eukaryota</taxon>
        <taxon>Metazoa</taxon>
        <taxon>Cnidaria</taxon>
        <taxon>Anthozoa</taxon>
        <taxon>Hexacorallia</taxon>
        <taxon>Scleractinia</taxon>
        <taxon>Fungiina</taxon>
        <taxon>Poritidae</taxon>
        <taxon>Porites</taxon>
    </lineage>
</organism>
<keyword evidence="9" id="KW-1185">Reference proteome</keyword>
<dbReference type="InterPro" id="IPR050645">
    <property type="entry name" value="Histidine_acid_phosphatase"/>
</dbReference>
<name>A0ABN8R594_9CNID</name>
<dbReference type="Proteomes" id="UP001159405">
    <property type="component" value="Unassembled WGS sequence"/>
</dbReference>
<evidence type="ECO:0000256" key="7">
    <source>
        <dbReference type="ARBA" id="ARBA00023180"/>
    </source>
</evidence>
<keyword evidence="7" id="KW-0325">Glycoprotein</keyword>
<sequence length="444" mass="50930">LLSLQVYRHGNRSPTHIYPNDPYKEDVWPQGLGMLTQKGMRQEYALGKFLKKRYMEEFKLLNSTYIHKELYIRSTDVDRCLMSAQTQLNGLYPPRGNQIWRDNLDWQPIGIHVVPKKDDYLLRPFDYKCPRFLKLRDEDKKQPSYINMSLQYKDMLDYVSEKSGEKTEVSNAFLIRDPLISEESQNMTLPDWVLNGTTYKDLGTVGDFSMMWNFNTREKARLTGGALVGRMIENMKLALSPPNPKEPVRKAYLYSAHDTTVSAFLSALQVFDGISPDFSSAAILELFSSAKGVLNLSVRVLYRFGQHVPKIWTLPGCEEFCPLERFIELTADVIPENVEKECALEQEKCTCFKVIDYKVGGCYKDRKGKNDTIFTKKFNTVKGVDRKNPDVEKIFLECKEMAEKEGYEIFAIQKVNICVTTASGKVADFKKFGGSKGCIMNKQG</sequence>
<evidence type="ECO:0000256" key="2">
    <source>
        <dbReference type="ARBA" id="ARBA00005375"/>
    </source>
</evidence>
<dbReference type="InterPro" id="IPR029033">
    <property type="entry name" value="His_PPase_superfam"/>
</dbReference>
<gene>
    <name evidence="8" type="ORF">PLOB_00014426</name>
</gene>
<evidence type="ECO:0000313" key="9">
    <source>
        <dbReference type="Proteomes" id="UP001159405"/>
    </source>
</evidence>
<dbReference type="PANTHER" id="PTHR11567">
    <property type="entry name" value="ACID PHOSPHATASE-RELATED"/>
    <property type="match status" value="1"/>
</dbReference>
<proteinExistence type="inferred from homology"/>
<evidence type="ECO:0000256" key="5">
    <source>
        <dbReference type="ARBA" id="ARBA00022801"/>
    </source>
</evidence>
<evidence type="ECO:0000256" key="1">
    <source>
        <dbReference type="ARBA" id="ARBA00000032"/>
    </source>
</evidence>
<keyword evidence="6" id="KW-1015">Disulfide bond</keyword>
<dbReference type="SUPFAM" id="SSF53254">
    <property type="entry name" value="Phosphoglycerate mutase-like"/>
    <property type="match status" value="1"/>
</dbReference>
<feature type="non-terminal residue" evidence="8">
    <location>
        <position position="444"/>
    </location>
</feature>
<keyword evidence="5" id="KW-0378">Hydrolase</keyword>
<reference evidence="8 9" key="1">
    <citation type="submission" date="2022-05" db="EMBL/GenBank/DDBJ databases">
        <authorList>
            <consortium name="Genoscope - CEA"/>
            <person name="William W."/>
        </authorList>
    </citation>
    <scope>NUCLEOTIDE SEQUENCE [LARGE SCALE GENOMIC DNA]</scope>
</reference>
<evidence type="ECO:0000256" key="6">
    <source>
        <dbReference type="ARBA" id="ARBA00023157"/>
    </source>
</evidence>
<dbReference type="EMBL" id="CALNXK010000185">
    <property type="protein sequence ID" value="CAH3173892.1"/>
    <property type="molecule type" value="Genomic_DNA"/>
</dbReference>
<feature type="non-terminal residue" evidence="8">
    <location>
        <position position="1"/>
    </location>
</feature>
<dbReference type="Pfam" id="PF00328">
    <property type="entry name" value="His_Phos_2"/>
    <property type="match status" value="1"/>
</dbReference>
<dbReference type="InterPro" id="IPR000560">
    <property type="entry name" value="His_Pase_clade-2"/>
</dbReference>
<dbReference type="CDD" id="cd07061">
    <property type="entry name" value="HP_HAP_like"/>
    <property type="match status" value="1"/>
</dbReference>
<evidence type="ECO:0000256" key="4">
    <source>
        <dbReference type="ARBA" id="ARBA00022729"/>
    </source>
</evidence>
<evidence type="ECO:0000313" key="8">
    <source>
        <dbReference type="EMBL" id="CAH3173892.1"/>
    </source>
</evidence>
<dbReference type="Gene3D" id="3.40.50.1240">
    <property type="entry name" value="Phosphoglycerate mutase-like"/>
    <property type="match status" value="1"/>
</dbReference>
<keyword evidence="4" id="KW-0732">Signal</keyword>
<dbReference type="PANTHER" id="PTHR11567:SF211">
    <property type="entry name" value="PROSTATIC ACID PHOSPHATASE"/>
    <property type="match status" value="1"/>
</dbReference>
<comment type="caution">
    <text evidence="8">The sequence shown here is derived from an EMBL/GenBank/DDBJ whole genome shotgun (WGS) entry which is preliminary data.</text>
</comment>
<comment type="catalytic activity">
    <reaction evidence="1">
        <text>a phosphate monoester + H2O = an alcohol + phosphate</text>
        <dbReference type="Rhea" id="RHEA:15017"/>
        <dbReference type="ChEBI" id="CHEBI:15377"/>
        <dbReference type="ChEBI" id="CHEBI:30879"/>
        <dbReference type="ChEBI" id="CHEBI:43474"/>
        <dbReference type="ChEBI" id="CHEBI:67140"/>
        <dbReference type="EC" id="3.1.3.2"/>
    </reaction>
</comment>